<evidence type="ECO:0000313" key="3">
    <source>
        <dbReference type="Proteomes" id="UP000000422"/>
    </source>
</evidence>
<sequence>MNRFETLEIRWRRYKKRLWAKRILAISLGVASLLAVGYGLLGPSLTKEASIETPSSEALVSAPKEGESAAIEVANGAFDSQSSTILGESNLKPLQEERCFVVKASLLNIREEPSLKSKILSRYVRGDEVCARLVEGNWIFSGIGWVYNGGGTLVLAGEEMEGSEIKEEKLWDKPSEEGAGRGSSQGAPVRPKPFSLQISSAPSTSKERQAFYRERYEKEPSYAAAIELAQSYFEEKDYARAYEWALLANNHQKNSVQSWSIFAKSLYFSGKKGEAMEVLERYLSFDHSGALGKLLEEMKAGRLREEP</sequence>
<proteinExistence type="predicted"/>
<dbReference type="SUPFAM" id="SSF48452">
    <property type="entry name" value="TPR-like"/>
    <property type="match status" value="1"/>
</dbReference>
<dbReference type="eggNOG" id="COG0457">
    <property type="taxonomic scope" value="Bacteria"/>
</dbReference>
<feature type="compositionally biased region" description="Basic and acidic residues" evidence="1">
    <location>
        <begin position="165"/>
        <end position="179"/>
    </location>
</feature>
<dbReference type="InterPro" id="IPR011990">
    <property type="entry name" value="TPR-like_helical_dom_sf"/>
</dbReference>
<reference evidence="2 3" key="1">
    <citation type="journal article" date="2003" name="Proc. Natl. Acad. Sci. U.S.A.">
        <title>Complete genome sequence and analysis of Wolinella succinogenes.</title>
        <authorList>
            <person name="Baar C."/>
            <person name="Eppinger M."/>
            <person name="Raddatz G."/>
            <person name="Simon JM."/>
            <person name="Lanz C."/>
            <person name="Klimmek O."/>
            <person name="Nandakumar R."/>
            <person name="Gross R."/>
            <person name="Rosinus A."/>
            <person name="Keller H."/>
            <person name="Jagtap P."/>
            <person name="Linke B."/>
            <person name="Meyer F."/>
            <person name="Lederer H."/>
            <person name="Schuster S.C."/>
        </authorList>
    </citation>
    <scope>NUCLEOTIDE SEQUENCE [LARGE SCALE GENOMIC DNA]</scope>
    <source>
        <strain evidence="3">ATCC 29543 / DSM 1740 / CCUG 13145 / JCM 31913 / LMG 7466 / NCTC 11488 / FDC 602W</strain>
    </source>
</reference>
<dbReference type="Gene3D" id="1.25.40.10">
    <property type="entry name" value="Tetratricopeptide repeat domain"/>
    <property type="match status" value="1"/>
</dbReference>
<name>Q7MSE0_WOLSU</name>
<dbReference type="EMBL" id="BX571658">
    <property type="protein sequence ID" value="CAE09677.1"/>
    <property type="molecule type" value="Genomic_DNA"/>
</dbReference>
<organism evidence="3">
    <name type="scientific">Wolinella succinogenes (strain ATCC 29543 / DSM 1740 / CCUG 13145 / JCM 31913 / LMG 7466 / NCTC 11488 / FDC 602W)</name>
    <name type="common">Vibrio succinogenes</name>
    <dbReference type="NCBI Taxonomy" id="273121"/>
    <lineage>
        <taxon>Bacteria</taxon>
        <taxon>Pseudomonadati</taxon>
        <taxon>Campylobacterota</taxon>
        <taxon>Epsilonproteobacteria</taxon>
        <taxon>Campylobacterales</taxon>
        <taxon>Helicobacteraceae</taxon>
        <taxon>Wolinella</taxon>
    </lineage>
</organism>
<dbReference type="HOGENOM" id="CLU_905984_0_0_7"/>
<feature type="region of interest" description="Disordered" evidence="1">
    <location>
        <begin position="165"/>
        <end position="206"/>
    </location>
</feature>
<dbReference type="KEGG" id="wsu:WS0542"/>
<evidence type="ECO:0000313" key="2">
    <source>
        <dbReference type="EMBL" id="CAE09677.1"/>
    </source>
</evidence>
<dbReference type="Pfam" id="PF12895">
    <property type="entry name" value="ANAPC3"/>
    <property type="match status" value="1"/>
</dbReference>
<dbReference type="RefSeq" id="WP_011138477.1">
    <property type="nucleotide sequence ID" value="NC_005090.1"/>
</dbReference>
<gene>
    <name evidence="2" type="ordered locus">WS0542</name>
</gene>
<dbReference type="STRING" id="273121.WS0542"/>
<evidence type="ECO:0000256" key="1">
    <source>
        <dbReference type="SAM" id="MobiDB-lite"/>
    </source>
</evidence>
<evidence type="ECO:0008006" key="4">
    <source>
        <dbReference type="Google" id="ProtNLM"/>
    </source>
</evidence>
<keyword evidence="3" id="KW-1185">Reference proteome</keyword>
<protein>
    <recommendedName>
        <fullName evidence="4">SH3b domain-containing protein</fullName>
    </recommendedName>
</protein>
<accession>Q7MSE0</accession>
<dbReference type="AlphaFoldDB" id="Q7MSE0"/>
<dbReference type="Proteomes" id="UP000000422">
    <property type="component" value="Chromosome"/>
</dbReference>